<feature type="compositionally biased region" description="Basic and acidic residues" evidence="1">
    <location>
        <begin position="185"/>
        <end position="204"/>
    </location>
</feature>
<dbReference type="AlphaFoldDB" id="A0A3N4KVH4"/>
<dbReference type="InParanoid" id="A0A3N4KVH4"/>
<feature type="compositionally biased region" description="Low complexity" evidence="1">
    <location>
        <begin position="41"/>
        <end position="58"/>
    </location>
</feature>
<dbReference type="PROSITE" id="PS50020">
    <property type="entry name" value="WW_DOMAIN_2"/>
    <property type="match status" value="1"/>
</dbReference>
<keyword evidence="4" id="KW-1185">Reference proteome</keyword>
<organism evidence="3 4">
    <name type="scientific">Morchella conica CCBAS932</name>
    <dbReference type="NCBI Taxonomy" id="1392247"/>
    <lineage>
        <taxon>Eukaryota</taxon>
        <taxon>Fungi</taxon>
        <taxon>Dikarya</taxon>
        <taxon>Ascomycota</taxon>
        <taxon>Pezizomycotina</taxon>
        <taxon>Pezizomycetes</taxon>
        <taxon>Pezizales</taxon>
        <taxon>Morchellaceae</taxon>
        <taxon>Morchella</taxon>
    </lineage>
</organism>
<dbReference type="Proteomes" id="UP000277580">
    <property type="component" value="Unassembled WGS sequence"/>
</dbReference>
<name>A0A3N4KVH4_9PEZI</name>
<sequence>MSFFKKLGAEFESFLGDKDEKKEKKVDKHSEATRSADQYGYPAQQAPSYSAPPAHNPYGAPPPHSGYGAPPMPQQYYDQSQGHAAPSYGHDGQAYYAPPPFPPPVPGPSQCPPGFVARFDENYKTWYYVNEHTRVSQWHHPSVGAGVISGDRGVESHGAPHGYYAAPPHDPHSGGHGYDAHSGGHGHDSHGGHGYDGHYEEHKEKKDKKDKKKDSGNTDMLVAGAAGLVIGGAAGALIAHEMTEDDNEEAAERAAEAVEEAQEEEHESSSDEEEEED</sequence>
<protein>
    <recommendedName>
        <fullName evidence="2">WW domain-containing protein</fullName>
    </recommendedName>
</protein>
<feature type="region of interest" description="Disordered" evidence="1">
    <location>
        <begin position="149"/>
        <end position="218"/>
    </location>
</feature>
<dbReference type="InterPro" id="IPR036020">
    <property type="entry name" value="WW_dom_sf"/>
</dbReference>
<proteinExistence type="predicted"/>
<reference evidence="3 4" key="1">
    <citation type="journal article" date="2018" name="Nat. Ecol. Evol.">
        <title>Pezizomycetes genomes reveal the molecular basis of ectomycorrhizal truffle lifestyle.</title>
        <authorList>
            <person name="Murat C."/>
            <person name="Payen T."/>
            <person name="Noel B."/>
            <person name="Kuo A."/>
            <person name="Morin E."/>
            <person name="Chen J."/>
            <person name="Kohler A."/>
            <person name="Krizsan K."/>
            <person name="Balestrini R."/>
            <person name="Da Silva C."/>
            <person name="Montanini B."/>
            <person name="Hainaut M."/>
            <person name="Levati E."/>
            <person name="Barry K.W."/>
            <person name="Belfiori B."/>
            <person name="Cichocki N."/>
            <person name="Clum A."/>
            <person name="Dockter R.B."/>
            <person name="Fauchery L."/>
            <person name="Guy J."/>
            <person name="Iotti M."/>
            <person name="Le Tacon F."/>
            <person name="Lindquist E.A."/>
            <person name="Lipzen A."/>
            <person name="Malagnac F."/>
            <person name="Mello A."/>
            <person name="Molinier V."/>
            <person name="Miyauchi S."/>
            <person name="Poulain J."/>
            <person name="Riccioni C."/>
            <person name="Rubini A."/>
            <person name="Sitrit Y."/>
            <person name="Splivallo R."/>
            <person name="Traeger S."/>
            <person name="Wang M."/>
            <person name="Zifcakova L."/>
            <person name="Wipf D."/>
            <person name="Zambonelli A."/>
            <person name="Paolocci F."/>
            <person name="Nowrousian M."/>
            <person name="Ottonello S."/>
            <person name="Baldrian P."/>
            <person name="Spatafora J.W."/>
            <person name="Henrissat B."/>
            <person name="Nagy L.G."/>
            <person name="Aury J.M."/>
            <person name="Wincker P."/>
            <person name="Grigoriev I.V."/>
            <person name="Bonfante P."/>
            <person name="Martin F.M."/>
        </authorList>
    </citation>
    <scope>NUCLEOTIDE SEQUENCE [LARGE SCALE GENOMIC DNA]</scope>
    <source>
        <strain evidence="3 4">CCBAS932</strain>
    </source>
</reference>
<accession>A0A3N4KVH4</accession>
<dbReference type="CDD" id="cd00201">
    <property type="entry name" value="WW"/>
    <property type="match status" value="1"/>
</dbReference>
<evidence type="ECO:0000313" key="4">
    <source>
        <dbReference type="Proteomes" id="UP000277580"/>
    </source>
</evidence>
<feature type="region of interest" description="Disordered" evidence="1">
    <location>
        <begin position="12"/>
        <end position="99"/>
    </location>
</feature>
<evidence type="ECO:0000256" key="1">
    <source>
        <dbReference type="SAM" id="MobiDB-lite"/>
    </source>
</evidence>
<dbReference type="STRING" id="1392247.A0A3N4KVH4"/>
<feature type="domain" description="WW" evidence="2">
    <location>
        <begin position="109"/>
        <end position="143"/>
    </location>
</feature>
<feature type="compositionally biased region" description="Basic and acidic residues" evidence="1">
    <location>
        <begin position="15"/>
        <end position="34"/>
    </location>
</feature>
<feature type="region of interest" description="Disordered" evidence="1">
    <location>
        <begin position="239"/>
        <end position="277"/>
    </location>
</feature>
<dbReference type="OrthoDB" id="5424568at2759"/>
<gene>
    <name evidence="3" type="ORF">P167DRAFT_573631</name>
</gene>
<evidence type="ECO:0000259" key="2">
    <source>
        <dbReference type="PROSITE" id="PS50020"/>
    </source>
</evidence>
<dbReference type="InterPro" id="IPR001202">
    <property type="entry name" value="WW_dom"/>
</dbReference>
<feature type="compositionally biased region" description="Acidic residues" evidence="1">
    <location>
        <begin position="257"/>
        <end position="277"/>
    </location>
</feature>
<dbReference type="Pfam" id="PF00397">
    <property type="entry name" value="WW"/>
    <property type="match status" value="1"/>
</dbReference>
<evidence type="ECO:0000313" key="3">
    <source>
        <dbReference type="EMBL" id="RPB13252.1"/>
    </source>
</evidence>
<dbReference type="EMBL" id="ML119124">
    <property type="protein sequence ID" value="RPB13252.1"/>
    <property type="molecule type" value="Genomic_DNA"/>
</dbReference>
<dbReference type="SMART" id="SM00456">
    <property type="entry name" value="WW"/>
    <property type="match status" value="1"/>
</dbReference>
<dbReference type="SUPFAM" id="SSF51045">
    <property type="entry name" value="WW domain"/>
    <property type="match status" value="1"/>
</dbReference>
<dbReference type="Gene3D" id="2.20.70.10">
    <property type="match status" value="1"/>
</dbReference>